<proteinExistence type="predicted"/>
<keyword evidence="1" id="KW-1133">Transmembrane helix</keyword>
<sequence length="143" mass="14689">MPLSLFASPRFLPRVLWVDAAGCAAAGAVQCAAAGPLGAATGLPAALLSATGWFLLAYAAAAAWIATRRRMPRAPIFLLATGNLGWAVGCIALAFAGPWDLPGYGVAWLMAQGAFALVLGELQWMGLRHQDPAGFAAGQPRTA</sequence>
<dbReference type="Proteomes" id="UP001242732">
    <property type="component" value="Chromosome"/>
</dbReference>
<feature type="transmembrane region" description="Helical" evidence="1">
    <location>
        <begin position="76"/>
        <end position="95"/>
    </location>
</feature>
<dbReference type="EMBL" id="CP127363">
    <property type="protein sequence ID" value="WIY50685.1"/>
    <property type="molecule type" value="Genomic_DNA"/>
</dbReference>
<feature type="transmembrane region" description="Helical" evidence="1">
    <location>
        <begin position="101"/>
        <end position="120"/>
    </location>
</feature>
<accession>A0ABY9AUS6</accession>
<keyword evidence="1" id="KW-0812">Transmembrane</keyword>
<protein>
    <recommendedName>
        <fullName evidence="4">Transmembrane protein</fullName>
    </recommendedName>
</protein>
<evidence type="ECO:0000313" key="2">
    <source>
        <dbReference type="EMBL" id="WIY50685.1"/>
    </source>
</evidence>
<feature type="transmembrane region" description="Helical" evidence="1">
    <location>
        <begin position="44"/>
        <end position="64"/>
    </location>
</feature>
<organism evidence="2 3">
    <name type="scientific">Paracidovorax citrulli</name>
    <name type="common">Acidovorax citrulli</name>
    <dbReference type="NCBI Taxonomy" id="80869"/>
    <lineage>
        <taxon>Bacteria</taxon>
        <taxon>Pseudomonadati</taxon>
        <taxon>Pseudomonadota</taxon>
        <taxon>Betaproteobacteria</taxon>
        <taxon>Burkholderiales</taxon>
        <taxon>Comamonadaceae</taxon>
        <taxon>Paracidovorax</taxon>
    </lineage>
</organism>
<evidence type="ECO:0000313" key="3">
    <source>
        <dbReference type="Proteomes" id="UP001242732"/>
    </source>
</evidence>
<reference evidence="2 3" key="1">
    <citation type="submission" date="2023-06" db="EMBL/GenBank/DDBJ databases">
        <authorList>
            <person name="Ham H."/>
            <person name="Park D.S."/>
        </authorList>
    </citation>
    <scope>NUCLEOTIDE SEQUENCE [LARGE SCALE GENOMIC DNA]</scope>
    <source>
        <strain evidence="2 3">KACC 17005</strain>
    </source>
</reference>
<dbReference type="GeneID" id="79792478"/>
<dbReference type="RefSeq" id="WP_011795327.1">
    <property type="nucleotide sequence ID" value="NZ_CP023687.1"/>
</dbReference>
<keyword evidence="1" id="KW-0472">Membrane</keyword>
<keyword evidence="3" id="KW-1185">Reference proteome</keyword>
<evidence type="ECO:0000256" key="1">
    <source>
        <dbReference type="SAM" id="Phobius"/>
    </source>
</evidence>
<gene>
    <name evidence="2" type="ORF">QRO08_08990</name>
</gene>
<evidence type="ECO:0008006" key="4">
    <source>
        <dbReference type="Google" id="ProtNLM"/>
    </source>
</evidence>
<name>A0ABY9AUS6_PARCI</name>